<dbReference type="InterPro" id="IPR013201">
    <property type="entry name" value="Prot_inhib_I29"/>
</dbReference>
<dbReference type="AlphaFoldDB" id="A0A914D8N4"/>
<dbReference type="Pfam" id="PF00112">
    <property type="entry name" value="Peptidase_C1"/>
    <property type="match status" value="1"/>
</dbReference>
<dbReference type="GO" id="GO:0008234">
    <property type="term" value="F:cysteine-type peptidase activity"/>
    <property type="evidence" value="ECO:0007669"/>
    <property type="project" value="UniProtKB-KW"/>
</dbReference>
<feature type="domain" description="Cathepsin propeptide inhibitor" evidence="9">
    <location>
        <begin position="38"/>
        <end position="92"/>
    </location>
</feature>
<feature type="coiled-coil region" evidence="7">
    <location>
        <begin position="10"/>
        <end position="37"/>
    </location>
</feature>
<dbReference type="InterPro" id="IPR000169">
    <property type="entry name" value="Pept_cys_AS"/>
</dbReference>
<keyword evidence="3" id="KW-0378">Hydrolase</keyword>
<evidence type="ECO:0000256" key="1">
    <source>
        <dbReference type="ARBA" id="ARBA00008455"/>
    </source>
</evidence>
<reference evidence="11" key="1">
    <citation type="submission" date="2022-11" db="UniProtKB">
        <authorList>
            <consortium name="WormBaseParasite"/>
        </authorList>
    </citation>
    <scope>IDENTIFICATION</scope>
</reference>
<evidence type="ECO:0000313" key="11">
    <source>
        <dbReference type="WBParaSite" id="ACRNAN_scaffold2091.g32511.t1"/>
    </source>
</evidence>
<evidence type="ECO:0000256" key="6">
    <source>
        <dbReference type="ARBA" id="ARBA00023157"/>
    </source>
</evidence>
<keyword evidence="5" id="KW-0865">Zymogen</keyword>
<dbReference type="PROSITE" id="PS00139">
    <property type="entry name" value="THIOL_PROTEASE_CYS"/>
    <property type="match status" value="1"/>
</dbReference>
<evidence type="ECO:0000256" key="3">
    <source>
        <dbReference type="ARBA" id="ARBA00022801"/>
    </source>
</evidence>
<dbReference type="InterPro" id="IPR039417">
    <property type="entry name" value="Peptidase_C1A_papain-like"/>
</dbReference>
<evidence type="ECO:0000259" key="9">
    <source>
        <dbReference type="Pfam" id="PF08246"/>
    </source>
</evidence>
<keyword evidence="6" id="KW-1015">Disulfide bond</keyword>
<name>A0A914D8N4_9BILA</name>
<dbReference type="InterPro" id="IPR038765">
    <property type="entry name" value="Papain-like_cys_pep_sf"/>
</dbReference>
<evidence type="ECO:0000259" key="8">
    <source>
        <dbReference type="Pfam" id="PF00112"/>
    </source>
</evidence>
<dbReference type="CDD" id="cd02248">
    <property type="entry name" value="Peptidase_C1A"/>
    <property type="match status" value="1"/>
</dbReference>
<evidence type="ECO:0000256" key="7">
    <source>
        <dbReference type="SAM" id="Coils"/>
    </source>
</evidence>
<dbReference type="InterPro" id="IPR000668">
    <property type="entry name" value="Peptidase_C1A_C"/>
</dbReference>
<evidence type="ECO:0000313" key="10">
    <source>
        <dbReference type="Proteomes" id="UP000887540"/>
    </source>
</evidence>
<dbReference type="PANTHER" id="PTHR12411">
    <property type="entry name" value="CYSTEINE PROTEASE FAMILY C1-RELATED"/>
    <property type="match status" value="1"/>
</dbReference>
<protein>
    <submittedName>
        <fullName evidence="11">Uncharacterized protein</fullName>
    </submittedName>
</protein>
<evidence type="ECO:0000256" key="4">
    <source>
        <dbReference type="ARBA" id="ARBA00022807"/>
    </source>
</evidence>
<proteinExistence type="inferred from homology"/>
<feature type="domain" description="Peptidase C1A papain C-terminal" evidence="8">
    <location>
        <begin position="127"/>
        <end position="197"/>
    </location>
</feature>
<dbReference type="InterPro" id="IPR013128">
    <property type="entry name" value="Peptidase_C1A"/>
</dbReference>
<keyword evidence="2" id="KW-0645">Protease</keyword>
<dbReference type="WBParaSite" id="ACRNAN_scaffold2091.g32511.t1">
    <property type="protein sequence ID" value="ACRNAN_scaffold2091.g32511.t1"/>
    <property type="gene ID" value="ACRNAN_scaffold2091.g32511"/>
</dbReference>
<comment type="similarity">
    <text evidence="1">Belongs to the peptidase C1 family.</text>
</comment>
<sequence>MVKNKTSKVLQDVKMSLQDVKNALQDVKNEFKEYYEDFLKFFRDYDKVYTNWTEIKLRFEIFAKNLKELKAEKEFKLVFGIGPFLDKTDEELSKMLIPHSYRSKIGEVASTFPKIENSEFPSRGSRPKEIDWRKKNAVTKVKDQDNCGSCWAFAVTAVVEGQNAIHNKKLVNLSEQQLVDCVLSNNGCNGGYRPNAFM</sequence>
<evidence type="ECO:0000256" key="5">
    <source>
        <dbReference type="ARBA" id="ARBA00023145"/>
    </source>
</evidence>
<dbReference type="SUPFAM" id="SSF54001">
    <property type="entry name" value="Cysteine proteinases"/>
    <property type="match status" value="1"/>
</dbReference>
<keyword evidence="4" id="KW-0788">Thiol protease</keyword>
<keyword evidence="7" id="KW-0175">Coiled coil</keyword>
<keyword evidence="10" id="KW-1185">Reference proteome</keyword>
<dbReference type="Gene3D" id="3.90.70.10">
    <property type="entry name" value="Cysteine proteinases"/>
    <property type="match status" value="1"/>
</dbReference>
<accession>A0A914D8N4</accession>
<organism evidence="10 11">
    <name type="scientific">Acrobeloides nanus</name>
    <dbReference type="NCBI Taxonomy" id="290746"/>
    <lineage>
        <taxon>Eukaryota</taxon>
        <taxon>Metazoa</taxon>
        <taxon>Ecdysozoa</taxon>
        <taxon>Nematoda</taxon>
        <taxon>Chromadorea</taxon>
        <taxon>Rhabditida</taxon>
        <taxon>Tylenchina</taxon>
        <taxon>Cephalobomorpha</taxon>
        <taxon>Cephaloboidea</taxon>
        <taxon>Cephalobidae</taxon>
        <taxon>Acrobeloides</taxon>
    </lineage>
</organism>
<dbReference type="Pfam" id="PF08246">
    <property type="entry name" value="Inhibitor_I29"/>
    <property type="match status" value="1"/>
</dbReference>
<dbReference type="Proteomes" id="UP000887540">
    <property type="component" value="Unplaced"/>
</dbReference>
<evidence type="ECO:0000256" key="2">
    <source>
        <dbReference type="ARBA" id="ARBA00022670"/>
    </source>
</evidence>
<dbReference type="GO" id="GO:0006508">
    <property type="term" value="P:proteolysis"/>
    <property type="evidence" value="ECO:0007669"/>
    <property type="project" value="UniProtKB-KW"/>
</dbReference>